<dbReference type="OrthoDB" id="3338076at2759"/>
<evidence type="ECO:0000256" key="1">
    <source>
        <dbReference type="SAM" id="MobiDB-lite"/>
    </source>
</evidence>
<dbReference type="RefSeq" id="XP_036631892.1">
    <property type="nucleotide sequence ID" value="XM_036775873.1"/>
</dbReference>
<feature type="transmembrane region" description="Helical" evidence="2">
    <location>
        <begin position="88"/>
        <end position="115"/>
    </location>
</feature>
<sequence length="322" mass="35455">MKLTLRPEWRLWPLSSFLGVLDIKTGVTIALLFALFNKVTGVYGLIAVVTGAGGSFAQLSLYIYSAIALGGLVWGLNAIKQEDAKNTLYFAHFFFIDHIFSTIWTVFFAVAWWIYTPHDGRRIANSEAQKKMMEGGPINNMTDAERATAAMTIWTHEKSTAATVIIISWLVKIYFALLLYSYASHLRKGSYRSLSQTRSVSTPLASGYDSSLLPEGDEDDVEAFYRAPLRTPNTGNSISSFADFVGAPSRTHKIKGSSSLGRPNVAAKPSDGDEEEVLFDDEELMSSRSHSKFGTDESTASVSSQDDEHNISIPTGLSRNRP</sequence>
<accession>A0A8H6ZTK0</accession>
<dbReference type="GO" id="GO:0000139">
    <property type="term" value="C:Golgi membrane"/>
    <property type="evidence" value="ECO:0007669"/>
    <property type="project" value="TreeGrafter"/>
</dbReference>
<dbReference type="GO" id="GO:0070917">
    <property type="term" value="F:inositol phosphoceramide synthase regulator activity"/>
    <property type="evidence" value="ECO:0007669"/>
    <property type="project" value="InterPro"/>
</dbReference>
<comment type="caution">
    <text evidence="3">The sequence shown here is derived from an EMBL/GenBank/DDBJ whole genome shotgun (WGS) entry which is preliminary data.</text>
</comment>
<organism evidence="3 4">
    <name type="scientific">Pleurotus ostreatus</name>
    <name type="common">Oyster mushroom</name>
    <name type="synonym">White-rot fungus</name>
    <dbReference type="NCBI Taxonomy" id="5322"/>
    <lineage>
        <taxon>Eukaryota</taxon>
        <taxon>Fungi</taxon>
        <taxon>Dikarya</taxon>
        <taxon>Basidiomycota</taxon>
        <taxon>Agaricomycotina</taxon>
        <taxon>Agaricomycetes</taxon>
        <taxon>Agaricomycetidae</taxon>
        <taxon>Agaricales</taxon>
        <taxon>Pleurotineae</taxon>
        <taxon>Pleurotaceae</taxon>
        <taxon>Pleurotus</taxon>
    </lineage>
</organism>
<keyword evidence="2" id="KW-0472">Membrane</keyword>
<feature type="compositionally biased region" description="Polar residues" evidence="1">
    <location>
        <begin position="312"/>
        <end position="322"/>
    </location>
</feature>
<keyword evidence="2" id="KW-0812">Transmembrane</keyword>
<feature type="region of interest" description="Disordered" evidence="1">
    <location>
        <begin position="252"/>
        <end position="322"/>
    </location>
</feature>
<keyword evidence="2" id="KW-1133">Transmembrane helix</keyword>
<evidence type="ECO:0000313" key="4">
    <source>
        <dbReference type="Proteomes" id="UP000623687"/>
    </source>
</evidence>
<dbReference type="GeneID" id="59376140"/>
<reference evidence="3" key="1">
    <citation type="submission" date="2019-07" db="EMBL/GenBank/DDBJ databases">
        <authorList>
            <person name="Palmer J.M."/>
        </authorList>
    </citation>
    <scope>NUCLEOTIDE SEQUENCE</scope>
    <source>
        <strain evidence="3">PC9</strain>
    </source>
</reference>
<feature type="compositionally biased region" description="Acidic residues" evidence="1">
    <location>
        <begin position="272"/>
        <end position="284"/>
    </location>
</feature>
<evidence type="ECO:0008006" key="5">
    <source>
        <dbReference type="Google" id="ProtNLM"/>
    </source>
</evidence>
<dbReference type="VEuPathDB" id="FungiDB:PC9H_006322"/>
<dbReference type="PANTHER" id="PTHR28077:SF1">
    <property type="entry name" value="INOSITOL PHOSPHORYLCERAMIDE SYNTHASE REGULATORY SUBUNIT KEI1"/>
    <property type="match status" value="1"/>
</dbReference>
<evidence type="ECO:0000256" key="2">
    <source>
        <dbReference type="SAM" id="Phobius"/>
    </source>
</evidence>
<name>A0A8H6ZTK0_PLEOS</name>
<dbReference type="Pfam" id="PF08552">
    <property type="entry name" value="Kei1"/>
    <property type="match status" value="1"/>
</dbReference>
<evidence type="ECO:0000313" key="3">
    <source>
        <dbReference type="EMBL" id="KAF7430614.1"/>
    </source>
</evidence>
<dbReference type="GO" id="GO:0006673">
    <property type="term" value="P:inositol phosphoceramide metabolic process"/>
    <property type="evidence" value="ECO:0007669"/>
    <property type="project" value="InterPro"/>
</dbReference>
<dbReference type="EMBL" id="JACETU010000004">
    <property type="protein sequence ID" value="KAF7430614.1"/>
    <property type="molecule type" value="Genomic_DNA"/>
</dbReference>
<feature type="transmembrane region" description="Helical" evidence="2">
    <location>
        <begin position="56"/>
        <end position="76"/>
    </location>
</feature>
<keyword evidence="4" id="KW-1185">Reference proteome</keyword>
<dbReference type="InterPro" id="IPR013862">
    <property type="entry name" value="Kei1"/>
</dbReference>
<dbReference type="GO" id="GO:0070916">
    <property type="term" value="C:inositol phosphoceramide synthase complex"/>
    <property type="evidence" value="ECO:0007669"/>
    <property type="project" value="TreeGrafter"/>
</dbReference>
<feature type="transmembrane region" description="Helical" evidence="2">
    <location>
        <begin position="161"/>
        <end position="183"/>
    </location>
</feature>
<gene>
    <name evidence="3" type="ORF">PC9H_006322</name>
</gene>
<dbReference type="Proteomes" id="UP000623687">
    <property type="component" value="Unassembled WGS sequence"/>
</dbReference>
<proteinExistence type="predicted"/>
<dbReference type="AlphaFoldDB" id="A0A8H6ZTK0"/>
<protein>
    <recommendedName>
        <fullName evidence="5">DUF1753-domain-containing protein</fullName>
    </recommendedName>
</protein>
<dbReference type="PANTHER" id="PTHR28077">
    <property type="entry name" value="INOSITOL PHOSPHORYLCERAMIDE SYNTHASE REGULATORY SUBUNIT KEI1"/>
    <property type="match status" value="1"/>
</dbReference>